<evidence type="ECO:0000313" key="3">
    <source>
        <dbReference type="Proteomes" id="UP000248423"/>
    </source>
</evidence>
<reference evidence="2 3" key="1">
    <citation type="submission" date="2018-02" db="EMBL/GenBank/DDBJ databases">
        <title>The genomes of Aspergillus section Nigri reveals drivers in fungal speciation.</title>
        <authorList>
            <consortium name="DOE Joint Genome Institute"/>
            <person name="Vesth T.C."/>
            <person name="Nybo J."/>
            <person name="Theobald S."/>
            <person name="Brandl J."/>
            <person name="Frisvad J.C."/>
            <person name="Nielsen K.F."/>
            <person name="Lyhne E.K."/>
            <person name="Kogle M.E."/>
            <person name="Kuo A."/>
            <person name="Riley R."/>
            <person name="Clum A."/>
            <person name="Nolan M."/>
            <person name="Lipzen A."/>
            <person name="Salamov A."/>
            <person name="Henrissat B."/>
            <person name="Wiebenga A."/>
            <person name="De vries R.P."/>
            <person name="Grigoriev I.V."/>
            <person name="Mortensen U.H."/>
            <person name="Andersen M.R."/>
            <person name="Baker S.E."/>
        </authorList>
    </citation>
    <scope>NUCLEOTIDE SEQUENCE [LARGE SCALE GENOMIC DNA]</scope>
    <source>
        <strain evidence="2 3">CBS 121057</strain>
    </source>
</reference>
<feature type="region of interest" description="Disordered" evidence="1">
    <location>
        <begin position="1"/>
        <end position="38"/>
    </location>
</feature>
<dbReference type="Proteomes" id="UP000248423">
    <property type="component" value="Unassembled WGS sequence"/>
</dbReference>
<protein>
    <submittedName>
        <fullName evidence="2">Uncharacterized protein</fullName>
    </submittedName>
</protein>
<dbReference type="STRING" id="1448318.A0A319EL84"/>
<evidence type="ECO:0000313" key="2">
    <source>
        <dbReference type="EMBL" id="PYI11062.1"/>
    </source>
</evidence>
<organism evidence="2 3">
    <name type="scientific">Aspergillus sclerotiicarbonarius (strain CBS 121057 / IBT 28362)</name>
    <dbReference type="NCBI Taxonomy" id="1448318"/>
    <lineage>
        <taxon>Eukaryota</taxon>
        <taxon>Fungi</taxon>
        <taxon>Dikarya</taxon>
        <taxon>Ascomycota</taxon>
        <taxon>Pezizomycotina</taxon>
        <taxon>Eurotiomycetes</taxon>
        <taxon>Eurotiomycetidae</taxon>
        <taxon>Eurotiales</taxon>
        <taxon>Aspergillaceae</taxon>
        <taxon>Aspergillus</taxon>
        <taxon>Aspergillus subgen. Circumdati</taxon>
    </lineage>
</organism>
<gene>
    <name evidence="2" type="ORF">BO78DRAFT_466706</name>
</gene>
<dbReference type="VEuPathDB" id="FungiDB:BO78DRAFT_466706"/>
<accession>A0A319EL84</accession>
<name>A0A319EL84_ASPSB</name>
<dbReference type="AlphaFoldDB" id="A0A319EL84"/>
<evidence type="ECO:0000256" key="1">
    <source>
        <dbReference type="SAM" id="MobiDB-lite"/>
    </source>
</evidence>
<keyword evidence="3" id="KW-1185">Reference proteome</keyword>
<dbReference type="OrthoDB" id="3437405at2759"/>
<proteinExistence type="predicted"/>
<sequence length="707" mass="79660">MASRLIPRNLLRAGRSLRAPTPLPRHASPVLTRPRTRMPGNATVHQISTPRMCHASSCYHNSASNSTTEPGNGTSQGRTGLYSSNLDALALEGKGLTRVHWGNQDLSIVDRLIPPQTIIQFVECLMHGVLPNGKETKQGILEQEEMGLLYVPVDQWAPSSASAPGDSAGGESTLHRIMVAVGSHEDPRRLCTVGKNIHSVKTRLWEGMVPMSSGRWKDKGLSEAEYFDTACEYLTSVVTVFEYLNHPQVKANLRDGFNIISGHLAVFQDGLNVRRRERGQALLDLTGLWEEFIRAKYEIMTSRAHGWVLERVKKLQDQLIAETCAWPILKEGETSPEWDKLMAKWFKVLETEALADLTIWMPMDGYAGYQPSDKVVAGLRNPELEALRKTYGKRHKDMTWSRLVQMIQSSEEPDVEKAQSPEERAKRIAISAVVQDELRQEIRGPAPPLVPEPWIQRILHFHELSQSVEEEARMGEGLAIYRLAYQVSDAEWEAFKSKLEVHLAAWGAGVDKAEEVKPLLKIHWFDGKELGLGDHDIEAAKRHHQEIRASDTYGMKLQHDVFLVADGWTIGSYNESGFHRPTKAMLPGDFQGHILAVDASFDPTVPNEHADESPGFDGQMRILGNLVWSELYAMLALRCARLDELWPLAMDHPQKVYTGTTVPTQRAEWAEQNAMKAFVMKPFLEHLKEKHPEMAPMVEKFMMPHQK</sequence>
<dbReference type="EMBL" id="KZ826319">
    <property type="protein sequence ID" value="PYI11062.1"/>
    <property type="molecule type" value="Genomic_DNA"/>
</dbReference>